<dbReference type="AlphaFoldDB" id="A0A382HE20"/>
<feature type="transmembrane region" description="Helical" evidence="1">
    <location>
        <begin position="78"/>
        <end position="105"/>
    </location>
</feature>
<feature type="domain" description="DUF1468" evidence="2">
    <location>
        <begin position="4"/>
        <end position="144"/>
    </location>
</feature>
<name>A0A382HE20_9ZZZZ</name>
<dbReference type="EMBL" id="UINC01060741">
    <property type="protein sequence ID" value="SVB85568.1"/>
    <property type="molecule type" value="Genomic_DNA"/>
</dbReference>
<keyword evidence="1" id="KW-0472">Membrane</keyword>
<keyword evidence="1" id="KW-1133">Transmembrane helix</keyword>
<dbReference type="Pfam" id="PF07331">
    <property type="entry name" value="TctB"/>
    <property type="match status" value="1"/>
</dbReference>
<feature type="transmembrane region" description="Helical" evidence="1">
    <location>
        <begin position="36"/>
        <end position="57"/>
    </location>
</feature>
<sequence length="144" mass="16125">MDIVAGLVVAFLSVIAIIWLIPTETETVESDYDVSAAFFPYLAGWATLGLSFLLVLTRIRGIRRCLRNRTGRIVIFESIVWSIIAGGIYYGLTTIGFLWTMPLLIASAMVLSGNKTWWLIGLTSVAFPFLVHQLVWWVFTVNLP</sequence>
<dbReference type="InterPro" id="IPR009936">
    <property type="entry name" value="DUF1468"/>
</dbReference>
<evidence type="ECO:0000313" key="3">
    <source>
        <dbReference type="EMBL" id="SVB85568.1"/>
    </source>
</evidence>
<feature type="transmembrane region" description="Helical" evidence="1">
    <location>
        <begin position="117"/>
        <end position="139"/>
    </location>
</feature>
<accession>A0A382HE20</accession>
<proteinExistence type="predicted"/>
<gene>
    <name evidence="3" type="ORF">METZ01_LOCUS238422</name>
</gene>
<evidence type="ECO:0000259" key="2">
    <source>
        <dbReference type="Pfam" id="PF07331"/>
    </source>
</evidence>
<reference evidence="3" key="1">
    <citation type="submission" date="2018-05" db="EMBL/GenBank/DDBJ databases">
        <authorList>
            <person name="Lanie J.A."/>
            <person name="Ng W.-L."/>
            <person name="Kazmierczak K.M."/>
            <person name="Andrzejewski T.M."/>
            <person name="Davidsen T.M."/>
            <person name="Wayne K.J."/>
            <person name="Tettelin H."/>
            <person name="Glass J.I."/>
            <person name="Rusch D."/>
            <person name="Podicherti R."/>
            <person name="Tsui H.-C.T."/>
            <person name="Winkler M.E."/>
        </authorList>
    </citation>
    <scope>NUCLEOTIDE SEQUENCE</scope>
</reference>
<evidence type="ECO:0000256" key="1">
    <source>
        <dbReference type="SAM" id="Phobius"/>
    </source>
</evidence>
<organism evidence="3">
    <name type="scientific">marine metagenome</name>
    <dbReference type="NCBI Taxonomy" id="408172"/>
    <lineage>
        <taxon>unclassified sequences</taxon>
        <taxon>metagenomes</taxon>
        <taxon>ecological metagenomes</taxon>
    </lineage>
</organism>
<keyword evidence="1" id="KW-0812">Transmembrane</keyword>
<protein>
    <recommendedName>
        <fullName evidence="2">DUF1468 domain-containing protein</fullName>
    </recommendedName>
</protein>